<dbReference type="Proteomes" id="UP000294853">
    <property type="component" value="Chromosome"/>
</dbReference>
<proteinExistence type="inferred from homology"/>
<keyword evidence="3" id="KW-0520">NAD</keyword>
<evidence type="ECO:0000256" key="3">
    <source>
        <dbReference type="ARBA" id="ARBA00023027"/>
    </source>
</evidence>
<dbReference type="InterPro" id="IPR036291">
    <property type="entry name" value="NAD(P)-bd_dom_sf"/>
</dbReference>
<dbReference type="InterPro" id="IPR006140">
    <property type="entry name" value="D-isomer_DH_NAD-bd"/>
</dbReference>
<dbReference type="SUPFAM" id="SSF52283">
    <property type="entry name" value="Formate/glycerate dehydrogenase catalytic domain-like"/>
    <property type="match status" value="1"/>
</dbReference>
<feature type="domain" description="D-isomer specific 2-hydroxyacid dehydrogenase catalytic" evidence="5">
    <location>
        <begin position="34"/>
        <end position="298"/>
    </location>
</feature>
<evidence type="ECO:0000313" key="8">
    <source>
        <dbReference type="Proteomes" id="UP000294853"/>
    </source>
</evidence>
<evidence type="ECO:0000259" key="5">
    <source>
        <dbReference type="Pfam" id="PF00389"/>
    </source>
</evidence>
<dbReference type="RefSeq" id="WP_135267773.1">
    <property type="nucleotide sequence ID" value="NZ_CP038436.1"/>
</dbReference>
<keyword evidence="8" id="KW-1185">Reference proteome</keyword>
<accession>A0A4V1BMB4</accession>
<dbReference type="AlphaFoldDB" id="A0A4V1BMB4"/>
<dbReference type="PANTHER" id="PTHR43333">
    <property type="entry name" value="2-HACID_DH_C DOMAIN-CONTAINING PROTEIN"/>
    <property type="match status" value="1"/>
</dbReference>
<dbReference type="InterPro" id="IPR006139">
    <property type="entry name" value="D-isomer_2_OHA_DH_cat_dom"/>
</dbReference>
<dbReference type="OrthoDB" id="4324715at2"/>
<dbReference type="GO" id="GO:0051287">
    <property type="term" value="F:NAD binding"/>
    <property type="evidence" value="ECO:0007669"/>
    <property type="project" value="InterPro"/>
</dbReference>
<evidence type="ECO:0000259" key="6">
    <source>
        <dbReference type="Pfam" id="PF02826"/>
    </source>
</evidence>
<gene>
    <name evidence="7" type="ORF">EXE58_10145</name>
</gene>
<dbReference type="KEGG" id="nsn:EXE58_10145"/>
<name>A0A4V1BMB4_9ACTN</name>
<dbReference type="SUPFAM" id="SSF51735">
    <property type="entry name" value="NAD(P)-binding Rossmann-fold domains"/>
    <property type="match status" value="1"/>
</dbReference>
<evidence type="ECO:0000313" key="7">
    <source>
        <dbReference type="EMBL" id="QBX55782.1"/>
    </source>
</evidence>
<evidence type="ECO:0000256" key="1">
    <source>
        <dbReference type="ARBA" id="ARBA00005854"/>
    </source>
</evidence>
<dbReference type="GO" id="GO:0016616">
    <property type="term" value="F:oxidoreductase activity, acting on the CH-OH group of donors, NAD or NADP as acceptor"/>
    <property type="evidence" value="ECO:0007669"/>
    <property type="project" value="InterPro"/>
</dbReference>
<sequence>MTVVALASATLLDAVGHVPGADLVVWDGTTPPDRADEVELVVAPYSTAGLPDLAGLPRLKAVQIQSAGYDGMIAQLPPGVVLCNATGVHDDATAELALGLTIASLRGIDIAVRNVGHWERDLRRRSLADSHVLVLGYGSIGRAVATRMLACRATVTGVASRARPDDLLGEVHGPDVLPGLLPTVDVVVVVLPLTEATRHSVDDPFLAQLPDGALVVNVGRGPLLDTDAVLAHAGRLAFALDVTDPEPLPEEHPLWRAPGVLITPHIAGGTTAMLPRMAALARDQVERFVAGRDLRNVVHRPA</sequence>
<keyword evidence="2 4" id="KW-0560">Oxidoreductase</keyword>
<comment type="similarity">
    <text evidence="1 4">Belongs to the D-isomer specific 2-hydroxyacid dehydrogenase family.</text>
</comment>
<dbReference type="PANTHER" id="PTHR43333:SF1">
    <property type="entry name" value="D-ISOMER SPECIFIC 2-HYDROXYACID DEHYDROGENASE NAD-BINDING DOMAIN-CONTAINING PROTEIN"/>
    <property type="match status" value="1"/>
</dbReference>
<dbReference type="Gene3D" id="3.40.50.720">
    <property type="entry name" value="NAD(P)-binding Rossmann-like Domain"/>
    <property type="match status" value="2"/>
</dbReference>
<protein>
    <submittedName>
        <fullName evidence="7">Hydroxyacid dehydrogenase</fullName>
    </submittedName>
</protein>
<dbReference type="Pfam" id="PF00389">
    <property type="entry name" value="2-Hacid_dh"/>
    <property type="match status" value="1"/>
</dbReference>
<dbReference type="EMBL" id="CP038436">
    <property type="protein sequence ID" value="QBX55782.1"/>
    <property type="molecule type" value="Genomic_DNA"/>
</dbReference>
<dbReference type="PROSITE" id="PS00671">
    <property type="entry name" value="D_2_HYDROXYACID_DH_3"/>
    <property type="match status" value="1"/>
</dbReference>
<organism evidence="7 8">
    <name type="scientific">Nocardioides seonyuensis</name>
    <dbReference type="NCBI Taxonomy" id="2518371"/>
    <lineage>
        <taxon>Bacteria</taxon>
        <taxon>Bacillati</taxon>
        <taxon>Actinomycetota</taxon>
        <taxon>Actinomycetes</taxon>
        <taxon>Propionibacteriales</taxon>
        <taxon>Nocardioidaceae</taxon>
        <taxon>Nocardioides</taxon>
    </lineage>
</organism>
<dbReference type="Pfam" id="PF02826">
    <property type="entry name" value="2-Hacid_dh_C"/>
    <property type="match status" value="1"/>
</dbReference>
<feature type="domain" description="D-isomer specific 2-hydroxyacid dehydrogenase NAD-binding" evidence="6">
    <location>
        <begin position="101"/>
        <end position="267"/>
    </location>
</feature>
<reference evidence="7 8" key="1">
    <citation type="submission" date="2019-03" db="EMBL/GenBank/DDBJ databases">
        <title>Three New Species of Nocardioides, Nocardioides euryhalodurans sp. nov., Nocardioides seonyuensis sp. nov. and Nocardioides eburneoflavus sp. nov. Iolated from Soil.</title>
        <authorList>
            <person name="Roh S.G."/>
            <person name="Lee C."/>
            <person name="Kim M.-K."/>
            <person name="Kim S.B."/>
        </authorList>
    </citation>
    <scope>NUCLEOTIDE SEQUENCE [LARGE SCALE GENOMIC DNA]</scope>
    <source>
        <strain evidence="7 8">MMS17-SY207-3</strain>
    </source>
</reference>
<evidence type="ECO:0000256" key="4">
    <source>
        <dbReference type="RuleBase" id="RU003719"/>
    </source>
</evidence>
<evidence type="ECO:0000256" key="2">
    <source>
        <dbReference type="ARBA" id="ARBA00023002"/>
    </source>
</evidence>
<dbReference type="InterPro" id="IPR029753">
    <property type="entry name" value="D-isomer_DH_CS"/>
</dbReference>